<dbReference type="STRING" id="1079859.SAMN04515674_10575"/>
<gene>
    <name evidence="1" type="ORF">SAMN04515674_10575</name>
</gene>
<name>A0A1I5SKV0_9BACT</name>
<protein>
    <submittedName>
        <fullName evidence="1">Uncharacterized protein</fullName>
    </submittedName>
</protein>
<dbReference type="Proteomes" id="UP000199306">
    <property type="component" value="Unassembled WGS sequence"/>
</dbReference>
<dbReference type="AlphaFoldDB" id="A0A1I5SKV0"/>
<dbReference type="EMBL" id="FOXH01000005">
    <property type="protein sequence ID" value="SFP71332.1"/>
    <property type="molecule type" value="Genomic_DNA"/>
</dbReference>
<organism evidence="1 2">
    <name type="scientific">Pseudarcicella hirudinis</name>
    <dbReference type="NCBI Taxonomy" id="1079859"/>
    <lineage>
        <taxon>Bacteria</taxon>
        <taxon>Pseudomonadati</taxon>
        <taxon>Bacteroidota</taxon>
        <taxon>Cytophagia</taxon>
        <taxon>Cytophagales</taxon>
        <taxon>Flectobacillaceae</taxon>
        <taxon>Pseudarcicella</taxon>
    </lineage>
</organism>
<evidence type="ECO:0000313" key="2">
    <source>
        <dbReference type="Proteomes" id="UP000199306"/>
    </source>
</evidence>
<accession>A0A1I5SKV0</accession>
<evidence type="ECO:0000313" key="1">
    <source>
        <dbReference type="EMBL" id="SFP71332.1"/>
    </source>
</evidence>
<sequence>MKKLIKLNQWIIEESNDLLDMMKIENQLLSILSGNVKIGIKCSTVISVNPLQRKKC</sequence>
<keyword evidence="2" id="KW-1185">Reference proteome</keyword>
<proteinExistence type="predicted"/>
<reference evidence="1 2" key="1">
    <citation type="submission" date="2016-10" db="EMBL/GenBank/DDBJ databases">
        <authorList>
            <person name="de Groot N.N."/>
        </authorList>
    </citation>
    <scope>NUCLEOTIDE SEQUENCE [LARGE SCALE GENOMIC DNA]</scope>
    <source>
        <strain evidence="2">E92,LMG 26720,CCM 7988</strain>
    </source>
</reference>